<evidence type="ECO:0000313" key="2">
    <source>
        <dbReference type="Proteomes" id="UP001152049"/>
    </source>
</evidence>
<name>A0A9W8RUA9_9HYPO</name>
<dbReference type="OrthoDB" id="5245608at2759"/>
<protein>
    <submittedName>
        <fullName evidence="1">Uncharacterized protein</fullName>
    </submittedName>
</protein>
<proteinExistence type="predicted"/>
<reference evidence="1" key="1">
    <citation type="submission" date="2022-09" db="EMBL/GenBank/DDBJ databases">
        <title>Fusarium specimens isolated from Avocado Roots.</title>
        <authorList>
            <person name="Stajich J."/>
            <person name="Roper C."/>
            <person name="Heimlech-Rivalta G."/>
        </authorList>
    </citation>
    <scope>NUCLEOTIDE SEQUENCE</scope>
    <source>
        <strain evidence="1">CF00136</strain>
    </source>
</reference>
<sequence>MCNRPGEDAGHGENLEPLHLIYWMAERLCGQIAAIKSQLLNVSKEEVAFSILDRWGMPIVPWTKHTFKASLCHGPDHGIAMKLGVEAIAIKDFDPLIHINMARCTVDLDSITTNIGMWN</sequence>
<accession>A0A9W8RUA9</accession>
<dbReference type="Proteomes" id="UP001152049">
    <property type="component" value="Unassembled WGS sequence"/>
</dbReference>
<dbReference type="AlphaFoldDB" id="A0A9W8RUA9"/>
<evidence type="ECO:0000313" key="1">
    <source>
        <dbReference type="EMBL" id="KAJ4253342.1"/>
    </source>
</evidence>
<gene>
    <name evidence="1" type="ORF">NW762_010497</name>
</gene>
<comment type="caution">
    <text evidence="1">The sequence shown here is derived from an EMBL/GenBank/DDBJ whole genome shotgun (WGS) entry which is preliminary data.</text>
</comment>
<organism evidence="1 2">
    <name type="scientific">Fusarium torreyae</name>
    <dbReference type="NCBI Taxonomy" id="1237075"/>
    <lineage>
        <taxon>Eukaryota</taxon>
        <taxon>Fungi</taxon>
        <taxon>Dikarya</taxon>
        <taxon>Ascomycota</taxon>
        <taxon>Pezizomycotina</taxon>
        <taxon>Sordariomycetes</taxon>
        <taxon>Hypocreomycetidae</taxon>
        <taxon>Hypocreales</taxon>
        <taxon>Nectriaceae</taxon>
        <taxon>Fusarium</taxon>
    </lineage>
</organism>
<dbReference type="EMBL" id="JAOQAZ010000024">
    <property type="protein sequence ID" value="KAJ4253342.1"/>
    <property type="molecule type" value="Genomic_DNA"/>
</dbReference>
<keyword evidence="2" id="KW-1185">Reference proteome</keyword>